<dbReference type="InterPro" id="IPR000711">
    <property type="entry name" value="ATPase_OSCP/dsu"/>
</dbReference>
<dbReference type="Gene3D" id="1.20.5.620">
    <property type="entry name" value="F1F0 ATP synthase subunit B, membrane domain"/>
    <property type="match status" value="1"/>
</dbReference>
<name>A0A916SSL7_9ACTN</name>
<dbReference type="CDD" id="cd06503">
    <property type="entry name" value="ATP-synt_Fo_b"/>
    <property type="match status" value="1"/>
</dbReference>
<evidence type="ECO:0000256" key="17">
    <source>
        <dbReference type="HAMAP-Rule" id="MF_01398"/>
    </source>
</evidence>
<evidence type="ECO:0000256" key="9">
    <source>
        <dbReference type="ARBA" id="ARBA00022989"/>
    </source>
</evidence>
<dbReference type="InterPro" id="IPR028987">
    <property type="entry name" value="ATP_synth_B-like_membr_sf"/>
</dbReference>
<dbReference type="Proteomes" id="UP000621454">
    <property type="component" value="Unassembled WGS sequence"/>
</dbReference>
<sequence>MGVFISQLFAFVIIVGVLVKFVGPPLKKATQKRQSEIQSQIDESEVAKKRLAEAKTAYADAMEQAKAEASKIRDEAREDAQSIIEDIRAQADAEVARIKEHGKAQVALNRSALIRSLRAELGLSTVDLAGKLVRDHLDQPGAKSESIDRVIGELEEMAQGSATPSTISSHAEAIGTHTMRATSRESIRALQKAFNDTTASMDSAGLTELSDDLLGVVGALDQHPLLRKHLAEVNDDGGAKGDMIDSLFGGKIGEPAVRIVKVAVNHRWSTARDLSFALERLSRLALLKVAELQGNIDDVEDELFRIGRLLVAQPALTQEVSNPLAPTEGRVQLLDSLLAGKVSDTTRQLVAGAIRTLRGRPADSVVSELADLAAARRGEAVAHVIAATSLTDEQVGRVTQVLGRVYGRPVSTQVEVDPELLGGMRIIIGDEVIEADIATRLAKAAEQLPR</sequence>
<dbReference type="NCBIfam" id="NF009961">
    <property type="entry name" value="PRK13428.1"/>
    <property type="match status" value="1"/>
</dbReference>
<evidence type="ECO:0000256" key="8">
    <source>
        <dbReference type="ARBA" id="ARBA00022781"/>
    </source>
</evidence>
<comment type="function">
    <text evidence="17">Component of the F(0) channel, it forms part of the peripheral stalk, linking F(1) to F(0).</text>
</comment>
<comment type="similarity">
    <text evidence="18">Belongs to the ATPase delta chain family.</text>
</comment>
<comment type="caution">
    <text evidence="20">The sequence shown here is derived from an EMBL/GenBank/DDBJ whole genome shotgun (WGS) entry which is preliminary data.</text>
</comment>
<dbReference type="InterPro" id="IPR002146">
    <property type="entry name" value="ATP_synth_b/b'su_bac/chlpt"/>
</dbReference>
<evidence type="ECO:0000256" key="16">
    <source>
        <dbReference type="ARBA" id="ARBA00025830"/>
    </source>
</evidence>
<comment type="function">
    <text evidence="14">This fusion protein includes a component of the F(0) channel (subunit b) and of the F(1) subunit (subunit delta). Two copies of subunit b and one of delta together form the peripheral 'stator' stalk which links F(1) to F(0).</text>
</comment>
<comment type="similarity">
    <text evidence="3">In the N-terminal section; belongs to the ATPase B chain family.</text>
</comment>
<evidence type="ECO:0000256" key="13">
    <source>
        <dbReference type="ARBA" id="ARBA00023310"/>
    </source>
</evidence>
<dbReference type="HAMAP" id="MF_01398">
    <property type="entry name" value="ATP_synth_b_bprime"/>
    <property type="match status" value="1"/>
</dbReference>
<proteinExistence type="inferred from homology"/>
<dbReference type="EMBL" id="BMGC01000001">
    <property type="protein sequence ID" value="GGB16047.1"/>
    <property type="molecule type" value="Genomic_DNA"/>
</dbReference>
<evidence type="ECO:0000256" key="15">
    <source>
        <dbReference type="ARBA" id="ARBA00025198"/>
    </source>
</evidence>
<dbReference type="NCBIfam" id="TIGR01145">
    <property type="entry name" value="ATP_synt_delta"/>
    <property type="match status" value="1"/>
</dbReference>
<dbReference type="Pfam" id="PF00213">
    <property type="entry name" value="OSCP"/>
    <property type="match status" value="1"/>
</dbReference>
<evidence type="ECO:0000256" key="6">
    <source>
        <dbReference type="ARBA" id="ARBA00022547"/>
    </source>
</evidence>
<evidence type="ECO:0000256" key="14">
    <source>
        <dbReference type="ARBA" id="ARBA00024925"/>
    </source>
</evidence>
<evidence type="ECO:0000256" key="7">
    <source>
        <dbReference type="ARBA" id="ARBA00022692"/>
    </source>
</evidence>
<keyword evidence="12" id="KW-0511">Multifunctional enzyme</keyword>
<gene>
    <name evidence="20" type="primary">atpFH</name>
    <name evidence="17" type="synonym">atpF</name>
    <name evidence="18" type="synonym">atpH</name>
    <name evidence="20" type="ORF">GCM10011489_00230</name>
</gene>
<keyword evidence="9 17" id="KW-1133">Transmembrane helix</keyword>
<dbReference type="SUPFAM" id="SSF81573">
    <property type="entry name" value="F1F0 ATP synthase subunit B, membrane domain"/>
    <property type="match status" value="1"/>
</dbReference>
<dbReference type="SUPFAM" id="SSF47928">
    <property type="entry name" value="N-terminal domain of the delta subunit of the F1F0-ATP synthase"/>
    <property type="match status" value="1"/>
</dbReference>
<comment type="similarity">
    <text evidence="2">In the C-terminal section; belongs to the ATPase delta chain family.</text>
</comment>
<comment type="function">
    <text evidence="18">This protein is part of the stalk that links CF(0) to CF(1). It either transmits conformational changes from CF(0) to CF(1) or is implicated in proton conduction.</text>
</comment>
<dbReference type="HAMAP" id="MF_01416">
    <property type="entry name" value="ATP_synth_delta_bact"/>
    <property type="match status" value="1"/>
</dbReference>
<evidence type="ECO:0000256" key="1">
    <source>
        <dbReference type="ARBA" id="ARBA00004162"/>
    </source>
</evidence>
<keyword evidence="7 17" id="KW-0812">Transmembrane</keyword>
<evidence type="ECO:0000256" key="10">
    <source>
        <dbReference type="ARBA" id="ARBA00023065"/>
    </source>
</evidence>
<dbReference type="GO" id="GO:0046933">
    <property type="term" value="F:proton-transporting ATP synthase activity, rotational mechanism"/>
    <property type="evidence" value="ECO:0007669"/>
    <property type="project" value="UniProtKB-UniRule"/>
</dbReference>
<keyword evidence="11 17" id="KW-0472">Membrane</keyword>
<dbReference type="NCBIfam" id="NF009967">
    <property type="entry name" value="PRK13430.1"/>
    <property type="match status" value="1"/>
</dbReference>
<evidence type="ECO:0000256" key="4">
    <source>
        <dbReference type="ARBA" id="ARBA00022448"/>
    </source>
</evidence>
<reference evidence="20" key="1">
    <citation type="journal article" date="2014" name="Int. J. Syst. Evol. Microbiol.">
        <title>Complete genome sequence of Corynebacterium casei LMG S-19264T (=DSM 44701T), isolated from a smear-ripened cheese.</title>
        <authorList>
            <consortium name="US DOE Joint Genome Institute (JGI-PGF)"/>
            <person name="Walter F."/>
            <person name="Albersmeier A."/>
            <person name="Kalinowski J."/>
            <person name="Ruckert C."/>
        </authorList>
    </citation>
    <scope>NUCLEOTIDE SEQUENCE</scope>
    <source>
        <strain evidence="20">CGMCC 1.12827</strain>
    </source>
</reference>
<evidence type="ECO:0000313" key="21">
    <source>
        <dbReference type="Proteomes" id="UP000621454"/>
    </source>
</evidence>
<dbReference type="PANTHER" id="PTHR11910">
    <property type="entry name" value="ATP SYNTHASE DELTA CHAIN"/>
    <property type="match status" value="1"/>
</dbReference>
<evidence type="ECO:0000256" key="3">
    <source>
        <dbReference type="ARBA" id="ARBA00010811"/>
    </source>
</evidence>
<keyword evidence="5 17" id="KW-1003">Cell membrane</keyword>
<dbReference type="NCBIfam" id="TIGR01144">
    <property type="entry name" value="ATP_synt_b"/>
    <property type="match status" value="1"/>
</dbReference>
<dbReference type="AlphaFoldDB" id="A0A916SSL7"/>
<comment type="similarity">
    <text evidence="17">Belongs to the ATPase B chain family.</text>
</comment>
<comment type="function">
    <text evidence="15 17">F(1)F(0) ATP synthase produces ATP from ADP in the presence of a proton or sodium gradient. F-type ATPases consist of two structural domains, F(1) containing the extramembraneous catalytic core and F(0) containing the membrane proton channel, linked together by a central stalk and a peripheral stalk. During catalysis, ATP synthesis in the catalytic domain of F(1) is coupled via a rotary mechanism of the central stalk subunits to proton translocation.</text>
</comment>
<keyword evidence="19" id="KW-0175">Coiled coil</keyword>
<evidence type="ECO:0000256" key="2">
    <source>
        <dbReference type="ARBA" id="ARBA00010377"/>
    </source>
</evidence>
<protein>
    <recommendedName>
        <fullName evidence="17 18">Multifunctional fusion protein</fullName>
    </recommendedName>
    <domain>
        <recommendedName>
            <fullName evidence="17">ATP synthase subunit b</fullName>
        </recommendedName>
        <alternativeName>
            <fullName evidence="17">ATP synthase F(0) sector subunit b</fullName>
        </alternativeName>
        <alternativeName>
            <fullName evidence="17">ATPase subunit I</fullName>
        </alternativeName>
        <alternativeName>
            <fullName evidence="17">F-type ATPase subunit b</fullName>
            <shortName evidence="17">F-ATPase subunit b</shortName>
        </alternativeName>
    </domain>
    <domain>
        <recommendedName>
            <fullName evidence="18">ATP synthase subunit delta</fullName>
        </recommendedName>
        <alternativeName>
            <fullName evidence="18">ATP synthase F(1) sector subunit delta</fullName>
        </alternativeName>
        <alternativeName>
            <fullName evidence="18">F-type ATPase subunit delta</fullName>
            <shortName evidence="18">F-ATPase subunit delta</shortName>
        </alternativeName>
    </domain>
</protein>
<evidence type="ECO:0000256" key="5">
    <source>
        <dbReference type="ARBA" id="ARBA00022475"/>
    </source>
</evidence>
<accession>A0A916SSL7</accession>
<dbReference type="Pfam" id="PF00430">
    <property type="entry name" value="ATP-synt_B"/>
    <property type="match status" value="1"/>
</dbReference>
<keyword evidence="4 17" id="KW-0813">Transport</keyword>
<keyword evidence="18" id="KW-0139">CF(1)</keyword>
<dbReference type="GO" id="GO:0045259">
    <property type="term" value="C:proton-transporting ATP synthase complex"/>
    <property type="evidence" value="ECO:0007669"/>
    <property type="project" value="UniProtKB-KW"/>
</dbReference>
<keyword evidence="8 17" id="KW-0375">Hydrogen ion transport</keyword>
<feature type="coiled-coil region" evidence="19">
    <location>
        <begin position="44"/>
        <end position="82"/>
    </location>
</feature>
<reference evidence="20" key="2">
    <citation type="submission" date="2020-09" db="EMBL/GenBank/DDBJ databases">
        <authorList>
            <person name="Sun Q."/>
            <person name="Zhou Y."/>
        </authorList>
    </citation>
    <scope>NUCLEOTIDE SEQUENCE</scope>
    <source>
        <strain evidence="20">CGMCC 1.12827</strain>
    </source>
</reference>
<evidence type="ECO:0000256" key="19">
    <source>
        <dbReference type="SAM" id="Coils"/>
    </source>
</evidence>
<dbReference type="GO" id="GO:0005886">
    <property type="term" value="C:plasma membrane"/>
    <property type="evidence" value="ECO:0007669"/>
    <property type="project" value="UniProtKB-SubCell"/>
</dbReference>
<evidence type="ECO:0000256" key="12">
    <source>
        <dbReference type="ARBA" id="ARBA00023268"/>
    </source>
</evidence>
<keyword evidence="21" id="KW-1185">Reference proteome</keyword>
<dbReference type="Gene3D" id="1.10.520.20">
    <property type="entry name" value="N-terminal domain of the delta subunit of the F1F0-ATP synthase"/>
    <property type="match status" value="1"/>
</dbReference>
<keyword evidence="10 17" id="KW-0406">Ion transport</keyword>
<evidence type="ECO:0000256" key="11">
    <source>
        <dbReference type="ARBA" id="ARBA00023136"/>
    </source>
</evidence>
<comment type="subunit">
    <text evidence="16 17">F-type ATPases have 2 components, F(1) - the catalytic core - and F(0) - the membrane proton channel. F(1) has five subunits: alpha(3), beta(3), gamma(1), delta(1), epsilon(1). F(0) has three main subunits: a(1), b(2) and c(10-14). The alpha and beta chains form an alternating ring which encloses part of the gamma chain. F(1) is attached to F(0) by a central stalk formed by the gamma and epsilon chains, while a peripheral stalk is formed by the delta and b chains.</text>
</comment>
<organism evidence="20 21">
    <name type="scientific">Gordonia jinhuaensis</name>
    <dbReference type="NCBI Taxonomy" id="1517702"/>
    <lineage>
        <taxon>Bacteria</taxon>
        <taxon>Bacillati</taxon>
        <taxon>Actinomycetota</taxon>
        <taxon>Actinomycetes</taxon>
        <taxon>Mycobacteriales</taxon>
        <taxon>Gordoniaceae</taxon>
        <taxon>Gordonia</taxon>
    </lineage>
</organism>
<evidence type="ECO:0000313" key="20">
    <source>
        <dbReference type="EMBL" id="GGB16047.1"/>
    </source>
</evidence>
<keyword evidence="13 17" id="KW-0066">ATP synthesis</keyword>
<keyword evidence="6 17" id="KW-0138">CF(0)</keyword>
<evidence type="ECO:0000256" key="18">
    <source>
        <dbReference type="HAMAP-Rule" id="MF_01416"/>
    </source>
</evidence>
<dbReference type="RefSeq" id="WP_188584558.1">
    <property type="nucleotide sequence ID" value="NZ_BMGC01000001.1"/>
</dbReference>
<dbReference type="InterPro" id="IPR026015">
    <property type="entry name" value="ATP_synth_OSCP/delta_N_sf"/>
</dbReference>
<dbReference type="PRINTS" id="PR00125">
    <property type="entry name" value="ATPASEDELTA"/>
</dbReference>
<comment type="subcellular location">
    <subcellularLocation>
        <location evidence="18">Cell membrane</location>
        <topology evidence="18">Peripheral membrane protein</topology>
    </subcellularLocation>
    <subcellularLocation>
        <location evidence="1 17">Cell membrane</location>
        <topology evidence="1 17">Single-pass membrane protein</topology>
    </subcellularLocation>
</comment>
<dbReference type="InterPro" id="IPR005864">
    <property type="entry name" value="ATP_synth_F0_bsu_bac"/>
</dbReference>
<feature type="transmembrane region" description="Helical" evidence="17">
    <location>
        <begin position="6"/>
        <end position="23"/>
    </location>
</feature>